<dbReference type="PANTHER" id="PTHR12563">
    <property type="entry name" value="GLYCEROL-3-PHOSPHATE ACYLTRANSFERASE"/>
    <property type="match status" value="1"/>
</dbReference>
<dbReference type="EC" id="2.3.1.15" evidence="4"/>
<comment type="catalytic activity">
    <reaction evidence="9">
        <text>sn-glycerol 3-phosphate + an acyl-CoA = a 1-acyl-sn-glycero-3-phosphate + CoA</text>
        <dbReference type="Rhea" id="RHEA:15325"/>
        <dbReference type="ChEBI" id="CHEBI:57287"/>
        <dbReference type="ChEBI" id="CHEBI:57597"/>
        <dbReference type="ChEBI" id="CHEBI:57970"/>
        <dbReference type="ChEBI" id="CHEBI:58342"/>
        <dbReference type="EC" id="2.3.1.15"/>
    </reaction>
</comment>
<dbReference type="Pfam" id="PF01553">
    <property type="entry name" value="Acyltransferase"/>
    <property type="match status" value="1"/>
</dbReference>
<dbReference type="Pfam" id="PF19277">
    <property type="entry name" value="GPAT_C"/>
    <property type="match status" value="1"/>
</dbReference>
<evidence type="ECO:0000256" key="1">
    <source>
        <dbReference type="ARBA" id="ARBA00004184"/>
    </source>
</evidence>
<dbReference type="InterPro" id="IPR002123">
    <property type="entry name" value="Plipid/glycerol_acylTrfase"/>
</dbReference>
<evidence type="ECO:0000256" key="7">
    <source>
        <dbReference type="ARBA" id="ARBA00023136"/>
    </source>
</evidence>
<proteinExistence type="inferred from homology"/>
<accession>A0A7C0WTP5</accession>
<evidence type="ECO:0000256" key="9">
    <source>
        <dbReference type="ARBA" id="ARBA00048427"/>
    </source>
</evidence>
<keyword evidence="8" id="KW-0012">Acyltransferase</keyword>
<sequence length="883" mass="103476">MKMHDRLQENNQDTERFGQILPERPRYFLRPIMERLIRFGTMPVDQQETLEDLGKKGIVIYCLKYKSKFDLLYLKTRLFQMGLPHPQFAFDTRIYGFHPFWKAWKLRFKHLAHYLRRSSLPNPYEEGFYEGQVKSSNTGIMFLVGEKGYHQRAIMFGEDPIQHLLDLQKSLDRPIFLVPCAVLYSRHPGRESPVPHLKWLSGENTGSVRKLISFVRGYRHAVIEIGDPVNLQDVLPELSSVSSERRAQIFQIRRELINSIDRIHRAIVGPALKSKLELKEIILNNPRLQTYMRRRAKSTGQEIWKIRKEADTYLEEIAADYNYTLVKLMSRLLTWVWNNMFEGIEVDKESLKKVKKAAREHTIVYIPSHKSHLDYLILSYILFQNNLHPPFIAAGKNLAFWPLGPIFRRGGAFFIRRTFRGQRFYAEVFSSYVKTMVHLGHNIEFFIEGGRSRTGKLILPKLGLLSILIQAVEEGYCDDLIFVPTAICYDRIPEEEAYVHEVTGGAKTSENVKQLLGLRRFLKRRYGRVYVRFAKPISLVQYLERNKLDMKSMRPRERHAMYRDFSFRIINSINQVSLVTPHSLVSSSLLTTSRSGIQRSSVERAAGILYEYLKFTGVRFARTFSNYSVMLEDTLADLEKSKIIERIRDQDDEAEEELISIEEKKRHTLEYYKNNIIHFFLPASFVATSLLAQRTFEPNKFAVIEDYKTLKHLFKYEFAYDADVSDEKQVERVFNFFLETSWLKAKVGNHANYLLSHEGLEACRAFSSLIANYLEGYRVCLRSLRMLDKKEQYLDKDFVKKILAEGRKALKLGLIERPEAVSKIMYQNAMRYLEERKIIAKKVEHEKDYMKPPKEYFIKGAEFNEGQNLLKIIDKFLGRNVVP</sequence>
<keyword evidence="7" id="KW-0472">Membrane</keyword>
<evidence type="ECO:0000256" key="2">
    <source>
        <dbReference type="ARBA" id="ARBA00004765"/>
    </source>
</evidence>
<comment type="pathway">
    <text evidence="2">Phospholipid metabolism; CDP-diacylglycerol biosynthesis; CDP-diacylglycerol from sn-glycerol 3-phosphate: step 1/3.</text>
</comment>
<protein>
    <recommendedName>
        <fullName evidence="5">Glycerol-3-phosphate acyltransferase</fullName>
        <ecNumber evidence="4">2.3.1.15</ecNumber>
    </recommendedName>
</protein>
<dbReference type="InterPro" id="IPR045520">
    <property type="entry name" value="GPAT/DHAPAT_C"/>
</dbReference>
<dbReference type="GO" id="GO:0004366">
    <property type="term" value="F:glycerol-3-phosphate O-acyltransferase activity"/>
    <property type="evidence" value="ECO:0007669"/>
    <property type="project" value="UniProtKB-EC"/>
</dbReference>
<evidence type="ECO:0000256" key="5">
    <source>
        <dbReference type="ARBA" id="ARBA00013432"/>
    </source>
</evidence>
<comment type="similarity">
    <text evidence="3">Belongs to the GPAT/DAPAT family.</text>
</comment>
<keyword evidence="6" id="KW-0808">Transferase</keyword>
<dbReference type="EMBL" id="DQZW01000277">
    <property type="protein sequence ID" value="HDL90413.1"/>
    <property type="molecule type" value="Genomic_DNA"/>
</dbReference>
<organism evidence="11">
    <name type="scientific">Thermodesulforhabdus norvegica</name>
    <dbReference type="NCBI Taxonomy" id="39841"/>
    <lineage>
        <taxon>Bacteria</taxon>
        <taxon>Pseudomonadati</taxon>
        <taxon>Thermodesulfobacteriota</taxon>
        <taxon>Syntrophobacteria</taxon>
        <taxon>Syntrophobacterales</taxon>
        <taxon>Thermodesulforhabdaceae</taxon>
        <taxon>Thermodesulforhabdus</taxon>
    </lineage>
</organism>
<comment type="subcellular location">
    <subcellularLocation>
        <location evidence="1">Endomembrane system</location>
        <topology evidence="1">Peripheral membrane protein</topology>
    </subcellularLocation>
</comment>
<comment type="caution">
    <text evidence="11">The sequence shown here is derived from an EMBL/GenBank/DDBJ whole genome shotgun (WGS) entry which is preliminary data.</text>
</comment>
<dbReference type="GO" id="GO:0016024">
    <property type="term" value="P:CDP-diacylglycerol biosynthetic process"/>
    <property type="evidence" value="ECO:0007669"/>
    <property type="project" value="UniProtKB-UniPathway"/>
</dbReference>
<dbReference type="AlphaFoldDB" id="A0A7C0WTP5"/>
<name>A0A7C0WTP5_9BACT</name>
<feature type="domain" description="Phospholipid/glycerol acyltransferase" evidence="10">
    <location>
        <begin position="363"/>
        <end position="490"/>
    </location>
</feature>
<dbReference type="CDD" id="cd07993">
    <property type="entry name" value="LPLAT_DHAPAT-like"/>
    <property type="match status" value="1"/>
</dbReference>
<dbReference type="UniPathway" id="UPA00557">
    <property type="reaction ID" value="UER00612"/>
</dbReference>
<dbReference type="GO" id="GO:0005886">
    <property type="term" value="C:plasma membrane"/>
    <property type="evidence" value="ECO:0007669"/>
    <property type="project" value="TreeGrafter"/>
</dbReference>
<dbReference type="SMART" id="SM00563">
    <property type="entry name" value="PlsC"/>
    <property type="match status" value="1"/>
</dbReference>
<dbReference type="InterPro" id="IPR022284">
    <property type="entry name" value="GPAT/DHAPAT"/>
</dbReference>
<evidence type="ECO:0000313" key="11">
    <source>
        <dbReference type="EMBL" id="HDL90413.1"/>
    </source>
</evidence>
<dbReference type="PANTHER" id="PTHR12563:SF17">
    <property type="entry name" value="DIHYDROXYACETONE PHOSPHATE ACYLTRANSFERASE"/>
    <property type="match status" value="1"/>
</dbReference>
<evidence type="ECO:0000256" key="6">
    <source>
        <dbReference type="ARBA" id="ARBA00022679"/>
    </source>
</evidence>
<dbReference type="SUPFAM" id="SSF69593">
    <property type="entry name" value="Glycerol-3-phosphate (1)-acyltransferase"/>
    <property type="match status" value="1"/>
</dbReference>
<dbReference type="Proteomes" id="UP000886355">
    <property type="component" value="Unassembled WGS sequence"/>
</dbReference>
<evidence type="ECO:0000259" key="10">
    <source>
        <dbReference type="SMART" id="SM00563"/>
    </source>
</evidence>
<gene>
    <name evidence="11" type="ORF">ENG14_05870</name>
</gene>
<evidence type="ECO:0000256" key="8">
    <source>
        <dbReference type="ARBA" id="ARBA00023315"/>
    </source>
</evidence>
<dbReference type="GO" id="GO:0012505">
    <property type="term" value="C:endomembrane system"/>
    <property type="evidence" value="ECO:0007669"/>
    <property type="project" value="UniProtKB-SubCell"/>
</dbReference>
<evidence type="ECO:0000256" key="4">
    <source>
        <dbReference type="ARBA" id="ARBA00013113"/>
    </source>
</evidence>
<dbReference type="InterPro" id="IPR041728">
    <property type="entry name" value="GPAT/DHAPAT_LPLAT"/>
</dbReference>
<reference evidence="11" key="1">
    <citation type="journal article" date="2020" name="mSystems">
        <title>Genome- and Community-Level Interaction Insights into Carbon Utilization and Element Cycling Functions of Hydrothermarchaeota in Hydrothermal Sediment.</title>
        <authorList>
            <person name="Zhou Z."/>
            <person name="Liu Y."/>
            <person name="Xu W."/>
            <person name="Pan J."/>
            <person name="Luo Z.H."/>
            <person name="Li M."/>
        </authorList>
    </citation>
    <scope>NUCLEOTIDE SEQUENCE [LARGE SCALE GENOMIC DNA]</scope>
    <source>
        <strain evidence="11">HyVt-19</strain>
    </source>
</reference>
<evidence type="ECO:0000256" key="3">
    <source>
        <dbReference type="ARBA" id="ARBA00007937"/>
    </source>
</evidence>